<evidence type="ECO:0000313" key="1">
    <source>
        <dbReference type="EMBL" id="BAW34874.1"/>
    </source>
</evidence>
<proteinExistence type="predicted"/>
<name>A0A1L7NY84_VIBPH</name>
<reference evidence="1" key="1">
    <citation type="submission" date="2015-07" db="EMBL/GenBank/DDBJ databases">
        <title>Characterization the Pir AB-like toxin proteins of Vibrio parahaemolyticus as virulence factor of acute hepatopancreatic necrosis disease (AHPND).</title>
        <authorList>
            <person name="Tinwongger S."/>
            <person name="Nochiri Y."/>
            <person name="Nozaki R."/>
            <person name="Kondo H."/>
            <person name="Hirono I."/>
        </authorList>
    </citation>
    <scope>NUCLEOTIDE SEQUENCE</scope>
    <source>
        <strain evidence="1">E1 mutant</strain>
    </source>
</reference>
<organism evidence="1">
    <name type="scientific">Vibrio parahaemolyticus</name>
    <dbReference type="NCBI Taxonomy" id="670"/>
    <lineage>
        <taxon>Bacteria</taxon>
        <taxon>Pseudomonadati</taxon>
        <taxon>Pseudomonadota</taxon>
        <taxon>Gammaproteobacteria</taxon>
        <taxon>Vibrionales</taxon>
        <taxon>Vibrionaceae</taxon>
        <taxon>Vibrio</taxon>
    </lineage>
</organism>
<dbReference type="EMBL" id="LC066534">
    <property type="protein sequence ID" value="BAW34874.1"/>
    <property type="molecule type" value="Genomic_DNA"/>
</dbReference>
<dbReference type="AlphaFoldDB" id="A0A1L7NY84"/>
<protein>
    <submittedName>
        <fullName evidence="1">Uncharacterized protein</fullName>
    </submittedName>
</protein>
<sequence length="40" mass="4880">MLELNYNTTYSTVNPAFFTFSTIRSHFYSINRFFFGRFKL</sequence>
<accession>A0A1L7NY84</accession>